<name>A0AAW5BPP2_PHOVU</name>
<gene>
    <name evidence="1" type="ORF">L0N01_13505</name>
</gene>
<sequence>MKTMISICGASFLVLLLTMQNMDAWFWVAAASFTATLLVISNELDNIENQKK</sequence>
<dbReference type="RefSeq" id="WP_153880871.1">
    <property type="nucleotide sequence ID" value="NZ_CAXKYE010000016.1"/>
</dbReference>
<evidence type="ECO:0000313" key="1">
    <source>
        <dbReference type="EMBL" id="MCG4689623.1"/>
    </source>
</evidence>
<comment type="caution">
    <text evidence="1">The sequence shown here is derived from an EMBL/GenBank/DDBJ whole genome shotgun (WGS) entry which is preliminary data.</text>
</comment>
<proteinExistence type="predicted"/>
<protein>
    <recommendedName>
        <fullName evidence="3">MFS transporter</fullName>
    </recommendedName>
</protein>
<dbReference type="Proteomes" id="UP001200843">
    <property type="component" value="Unassembled WGS sequence"/>
</dbReference>
<accession>A0AAW5BPP2</accession>
<reference evidence="1" key="1">
    <citation type="submission" date="2022-01" db="EMBL/GenBank/DDBJ databases">
        <title>Collection of gut derived symbiotic bacterial strains cultured from healthy donors.</title>
        <authorList>
            <person name="Lin H."/>
            <person name="Kohout C."/>
            <person name="Waligurski E."/>
            <person name="Pamer E.G."/>
        </authorList>
    </citation>
    <scope>NUCLEOTIDE SEQUENCE</scope>
    <source>
        <strain evidence="1">DFI.6.72</strain>
    </source>
</reference>
<evidence type="ECO:0008006" key="3">
    <source>
        <dbReference type="Google" id="ProtNLM"/>
    </source>
</evidence>
<evidence type="ECO:0000313" key="2">
    <source>
        <dbReference type="Proteomes" id="UP001200843"/>
    </source>
</evidence>
<organism evidence="1 2">
    <name type="scientific">Phocaeicola vulgatus</name>
    <name type="common">Bacteroides vulgatus</name>
    <dbReference type="NCBI Taxonomy" id="821"/>
    <lineage>
        <taxon>Bacteria</taxon>
        <taxon>Pseudomonadati</taxon>
        <taxon>Bacteroidota</taxon>
        <taxon>Bacteroidia</taxon>
        <taxon>Bacteroidales</taxon>
        <taxon>Bacteroidaceae</taxon>
        <taxon>Phocaeicola</taxon>
    </lineage>
</organism>
<dbReference type="EMBL" id="JAKNGO010000031">
    <property type="protein sequence ID" value="MCG4689623.1"/>
    <property type="molecule type" value="Genomic_DNA"/>
</dbReference>
<dbReference type="AlphaFoldDB" id="A0AAW5BPP2"/>